<dbReference type="Proteomes" id="UP000492821">
    <property type="component" value="Unassembled WGS sequence"/>
</dbReference>
<dbReference type="AlphaFoldDB" id="A0A7E4W865"/>
<evidence type="ECO:0000313" key="3">
    <source>
        <dbReference type="WBParaSite" id="Pan_g8783.t1"/>
    </source>
</evidence>
<reference evidence="3" key="2">
    <citation type="submission" date="2020-10" db="UniProtKB">
        <authorList>
            <consortium name="WormBaseParasite"/>
        </authorList>
    </citation>
    <scope>IDENTIFICATION</scope>
</reference>
<protein>
    <submittedName>
        <fullName evidence="3">Foie-gras_1 domain-containing protein</fullName>
    </submittedName>
</protein>
<dbReference type="WBParaSite" id="Pan_g8783.t1">
    <property type="protein sequence ID" value="Pan_g8783.t1"/>
    <property type="gene ID" value="Pan_g8783"/>
</dbReference>
<evidence type="ECO:0000313" key="2">
    <source>
        <dbReference type="Proteomes" id="UP000492821"/>
    </source>
</evidence>
<reference evidence="2" key="1">
    <citation type="journal article" date="2013" name="Genetics">
        <title>The draft genome and transcriptome of Panagrellus redivivus are shaped by the harsh demands of a free-living lifestyle.</title>
        <authorList>
            <person name="Srinivasan J."/>
            <person name="Dillman A.R."/>
            <person name="Macchietto M.G."/>
            <person name="Heikkinen L."/>
            <person name="Lakso M."/>
            <person name="Fracchia K.M."/>
            <person name="Antoshechkin I."/>
            <person name="Mortazavi A."/>
            <person name="Wong G."/>
            <person name="Sternberg P.W."/>
        </authorList>
    </citation>
    <scope>NUCLEOTIDE SEQUENCE [LARGE SCALE GENOMIC DNA]</scope>
    <source>
        <strain evidence="2">MT8872</strain>
    </source>
</reference>
<name>A0A7E4W865_PANRE</name>
<dbReference type="Gene3D" id="1.20.940.10">
    <property type="entry name" value="Functional domain of the splicing factor Prp18"/>
    <property type="match status" value="1"/>
</dbReference>
<feature type="region of interest" description="Disordered" evidence="1">
    <location>
        <begin position="1"/>
        <end position="24"/>
    </location>
</feature>
<evidence type="ECO:0000256" key="1">
    <source>
        <dbReference type="SAM" id="MobiDB-lite"/>
    </source>
</evidence>
<proteinExistence type="predicted"/>
<feature type="compositionally biased region" description="Basic and acidic residues" evidence="1">
    <location>
        <begin position="1"/>
        <end position="14"/>
    </location>
</feature>
<keyword evidence="2" id="KW-1185">Reference proteome</keyword>
<organism evidence="2 3">
    <name type="scientific">Panagrellus redivivus</name>
    <name type="common">Microworm</name>
    <dbReference type="NCBI Taxonomy" id="6233"/>
    <lineage>
        <taxon>Eukaryota</taxon>
        <taxon>Metazoa</taxon>
        <taxon>Ecdysozoa</taxon>
        <taxon>Nematoda</taxon>
        <taxon>Chromadorea</taxon>
        <taxon>Rhabditida</taxon>
        <taxon>Tylenchina</taxon>
        <taxon>Panagrolaimomorpha</taxon>
        <taxon>Panagrolaimoidea</taxon>
        <taxon>Panagrolaimidae</taxon>
        <taxon>Panagrellus</taxon>
    </lineage>
</organism>
<sequence length="255" mass="28524">MRSDLQDKHAESVHHPPTHSETNINSLIINNVESMQSNDFFKAFEIQNKEDFIISNGSSPPSIHANPPTSHSEVPVAEKTERPNTVDARMNPSNFAFSNVPESPSTLIFSPPNTVPIENRLITQPNPSTYVAPVKAAGDVSLNGFQLVQFLTKASLRLKEGTTQEGVQVRLNKLHECVSNGLMTAPCLKKLNYIVDEIDRELYDEAWTNFEQFVHTFPDEAIGWSQGVRILLIELRRNAYKKGINRSNSAGSRKK</sequence>
<accession>A0A7E4W865</accession>
<feature type="compositionally biased region" description="Polar residues" evidence="1">
    <location>
        <begin position="55"/>
        <end position="72"/>
    </location>
</feature>
<feature type="region of interest" description="Disordered" evidence="1">
    <location>
        <begin position="53"/>
        <end position="77"/>
    </location>
</feature>